<dbReference type="InterPro" id="IPR001723">
    <property type="entry name" value="Nuclear_hrmn_rcpt"/>
</dbReference>
<feature type="compositionally biased region" description="Polar residues" evidence="4">
    <location>
        <begin position="43"/>
        <end position="52"/>
    </location>
</feature>
<evidence type="ECO:0000256" key="2">
    <source>
        <dbReference type="ARBA" id="ARBA00023163"/>
    </source>
</evidence>
<protein>
    <recommendedName>
        <fullName evidence="5">NR LBD domain-containing protein</fullName>
    </recommendedName>
</protein>
<feature type="region of interest" description="Disordered" evidence="4">
    <location>
        <begin position="37"/>
        <end position="58"/>
    </location>
</feature>
<keyword evidence="3" id="KW-0675">Receptor</keyword>
<keyword evidence="1" id="KW-0805">Transcription regulation</keyword>
<evidence type="ECO:0000256" key="3">
    <source>
        <dbReference type="ARBA" id="ARBA00023170"/>
    </source>
</evidence>
<dbReference type="EMBL" id="JAHQIW010006070">
    <property type="protein sequence ID" value="KAJ1368044.1"/>
    <property type="molecule type" value="Genomic_DNA"/>
</dbReference>
<dbReference type="Proteomes" id="UP001196413">
    <property type="component" value="Unassembled WGS sequence"/>
</dbReference>
<evidence type="ECO:0000256" key="4">
    <source>
        <dbReference type="SAM" id="MobiDB-lite"/>
    </source>
</evidence>
<accession>A0AAD5WF78</accession>
<dbReference type="PRINTS" id="PR00398">
    <property type="entry name" value="STRDHORMONER"/>
</dbReference>
<dbReference type="InterPro" id="IPR035500">
    <property type="entry name" value="NHR-like_dom_sf"/>
</dbReference>
<evidence type="ECO:0000313" key="6">
    <source>
        <dbReference type="EMBL" id="KAJ1368044.1"/>
    </source>
</evidence>
<dbReference type="PROSITE" id="PS51843">
    <property type="entry name" value="NR_LBD"/>
    <property type="match status" value="1"/>
</dbReference>
<keyword evidence="7" id="KW-1185">Reference proteome</keyword>
<dbReference type="SMART" id="SM00430">
    <property type="entry name" value="HOLI"/>
    <property type="match status" value="1"/>
</dbReference>
<name>A0AAD5WF78_PARTN</name>
<proteinExistence type="predicted"/>
<evidence type="ECO:0000256" key="1">
    <source>
        <dbReference type="ARBA" id="ARBA00023015"/>
    </source>
</evidence>
<feature type="domain" description="NR LBD" evidence="5">
    <location>
        <begin position="77"/>
        <end position="249"/>
    </location>
</feature>
<keyword evidence="2" id="KW-0804">Transcription</keyword>
<dbReference type="InterPro" id="IPR000536">
    <property type="entry name" value="Nucl_hrmn_rcpt_lig-bd"/>
</dbReference>
<reference evidence="6" key="1">
    <citation type="submission" date="2021-06" db="EMBL/GenBank/DDBJ databases">
        <title>Parelaphostrongylus tenuis whole genome reference sequence.</title>
        <authorList>
            <person name="Garwood T.J."/>
            <person name="Larsen P.A."/>
            <person name="Fountain-Jones N.M."/>
            <person name="Garbe J.R."/>
            <person name="Macchietto M.G."/>
            <person name="Kania S.A."/>
            <person name="Gerhold R.W."/>
            <person name="Richards J.E."/>
            <person name="Wolf T.M."/>
        </authorList>
    </citation>
    <scope>NUCLEOTIDE SEQUENCE</scope>
    <source>
        <strain evidence="6">MNPRO001-30</strain>
        <tissue evidence="6">Meninges</tissue>
    </source>
</reference>
<dbReference type="AlphaFoldDB" id="A0AAD5WF78"/>
<evidence type="ECO:0000313" key="7">
    <source>
        <dbReference type="Proteomes" id="UP001196413"/>
    </source>
</evidence>
<comment type="caution">
    <text evidence="6">The sequence shown here is derived from an EMBL/GenBank/DDBJ whole genome shotgun (WGS) entry which is preliminary data.</text>
</comment>
<dbReference type="Gene3D" id="1.10.565.10">
    <property type="entry name" value="Retinoid X Receptor"/>
    <property type="match status" value="1"/>
</dbReference>
<organism evidence="6 7">
    <name type="scientific">Parelaphostrongylus tenuis</name>
    <name type="common">Meningeal worm</name>
    <dbReference type="NCBI Taxonomy" id="148309"/>
    <lineage>
        <taxon>Eukaryota</taxon>
        <taxon>Metazoa</taxon>
        <taxon>Ecdysozoa</taxon>
        <taxon>Nematoda</taxon>
        <taxon>Chromadorea</taxon>
        <taxon>Rhabditida</taxon>
        <taxon>Rhabditina</taxon>
        <taxon>Rhabditomorpha</taxon>
        <taxon>Strongyloidea</taxon>
        <taxon>Metastrongylidae</taxon>
        <taxon>Parelaphostrongylus</taxon>
    </lineage>
</organism>
<sequence length="249" mass="28361">MRVEQVQNERDVMRKRVRTTSMCTATKPLRIKRHRNGYEGSSMRLSSETAGSPENAWDRPDTVIDALLRAEKTMNNQRDSVLKQTGDFECTINPEEPQPSASDMRMATLNDIFESLHCQLLLVVEWAKTLPPFLALSSEYQTALLKNFAAEHVVLCVSYRSKEVSDFLKLINNSIIPRPSKNEQHSEFHLQDCERIMDHMVAPMRFLGIDDAEFVTLKASLLFNPSIVDLTITPAQMRLQTGVEPAFHP</sequence>
<dbReference type="InterPro" id="IPR050274">
    <property type="entry name" value="Nuclear_hormone_rcpt_NR2"/>
</dbReference>
<dbReference type="Pfam" id="PF00104">
    <property type="entry name" value="Hormone_recep"/>
    <property type="match status" value="1"/>
</dbReference>
<dbReference type="SUPFAM" id="SSF48508">
    <property type="entry name" value="Nuclear receptor ligand-binding domain"/>
    <property type="match status" value="1"/>
</dbReference>
<gene>
    <name evidence="6" type="ORF">KIN20_029096</name>
</gene>
<dbReference type="PANTHER" id="PTHR24083">
    <property type="entry name" value="NUCLEAR HORMONE RECEPTOR"/>
    <property type="match status" value="1"/>
</dbReference>
<evidence type="ECO:0000259" key="5">
    <source>
        <dbReference type="PROSITE" id="PS51843"/>
    </source>
</evidence>